<feature type="disulfide bond" description="Redox-active" evidence="4">
    <location>
        <begin position="90"/>
        <end position="94"/>
    </location>
</feature>
<dbReference type="Pfam" id="PF02630">
    <property type="entry name" value="SCO1-SenC"/>
    <property type="match status" value="1"/>
</dbReference>
<keyword evidence="3" id="KW-0479">Metal-binding</keyword>
<evidence type="ECO:0000313" key="7">
    <source>
        <dbReference type="Proteomes" id="UP000500806"/>
    </source>
</evidence>
<dbReference type="InterPro" id="IPR036249">
    <property type="entry name" value="Thioredoxin-like_sf"/>
</dbReference>
<evidence type="ECO:0000256" key="4">
    <source>
        <dbReference type="PIRSR" id="PIRSR603782-2"/>
    </source>
</evidence>
<dbReference type="PROSITE" id="PS51352">
    <property type="entry name" value="THIOREDOXIN_2"/>
    <property type="match status" value="1"/>
</dbReference>
<dbReference type="CDD" id="cd02968">
    <property type="entry name" value="SCO"/>
    <property type="match status" value="1"/>
</dbReference>
<keyword evidence="4" id="KW-1015">Disulfide bond</keyword>
<evidence type="ECO:0000259" key="5">
    <source>
        <dbReference type="PROSITE" id="PS51352"/>
    </source>
</evidence>
<dbReference type="SUPFAM" id="SSF52833">
    <property type="entry name" value="Thioredoxin-like"/>
    <property type="match status" value="1"/>
</dbReference>
<dbReference type="InterPro" id="IPR013766">
    <property type="entry name" value="Thioredoxin_domain"/>
</dbReference>
<dbReference type="GO" id="GO:0046872">
    <property type="term" value="F:metal ion binding"/>
    <property type="evidence" value="ECO:0007669"/>
    <property type="project" value="UniProtKB-KW"/>
</dbReference>
<feature type="binding site" evidence="3">
    <location>
        <position position="94"/>
    </location>
    <ligand>
        <name>Cu cation</name>
        <dbReference type="ChEBI" id="CHEBI:23378"/>
    </ligand>
</feature>
<accession>A0A6M9PJZ5</accession>
<dbReference type="Proteomes" id="UP000500806">
    <property type="component" value="Chromosome"/>
</dbReference>
<feature type="binding site" evidence="3">
    <location>
        <position position="90"/>
    </location>
    <ligand>
        <name>Cu cation</name>
        <dbReference type="ChEBI" id="CHEBI:23378"/>
    </ligand>
</feature>
<keyword evidence="7" id="KW-1185">Reference proteome</keyword>
<gene>
    <name evidence="6" type="ORF">DCO16_04825</name>
</gene>
<dbReference type="KEGG" id="pani:DCO16_04825"/>
<proteinExistence type="inferred from homology"/>
<evidence type="ECO:0000313" key="6">
    <source>
        <dbReference type="EMBL" id="QKM62444.1"/>
    </source>
</evidence>
<evidence type="ECO:0000256" key="3">
    <source>
        <dbReference type="PIRSR" id="PIRSR603782-1"/>
    </source>
</evidence>
<evidence type="ECO:0000256" key="1">
    <source>
        <dbReference type="ARBA" id="ARBA00010996"/>
    </source>
</evidence>
<protein>
    <submittedName>
        <fullName evidence="6">SCO family protein</fullName>
    </submittedName>
</protein>
<sequence>MNSVNQTASLLKTFAICCLLIGTASLILFKSTLGGEAFTTESLRRAEIAQSPKMISTFEVTDLNNQKKYLKDIFLEDNKSYIVGFIYTNCATYCAAQSSNFQQLQQKIDSRGLHDRVGLLSISFDPDHDSPEKVRSYAKKYQADEKIWKFSIAGKDNLRAQLFDQFGVIVIPAELGEFEHNSALLLVDKGGRIIRVFDDNQIDEALNQAISL</sequence>
<dbReference type="PANTHER" id="PTHR12151:SF25">
    <property type="entry name" value="LINALOOL DEHYDRATASE_ISOMERASE DOMAIN-CONTAINING PROTEIN"/>
    <property type="match status" value="1"/>
</dbReference>
<dbReference type="AlphaFoldDB" id="A0A6M9PJZ5"/>
<organism evidence="6 7">
    <name type="scientific">Polynucleobacter antarcticus</name>
    <dbReference type="NCBI Taxonomy" id="1743162"/>
    <lineage>
        <taxon>Bacteria</taxon>
        <taxon>Pseudomonadati</taxon>
        <taxon>Pseudomonadota</taxon>
        <taxon>Betaproteobacteria</taxon>
        <taxon>Burkholderiales</taxon>
        <taxon>Burkholderiaceae</taxon>
        <taxon>Polynucleobacter</taxon>
    </lineage>
</organism>
<feature type="binding site" evidence="3">
    <location>
        <position position="180"/>
    </location>
    <ligand>
        <name>Cu cation</name>
        <dbReference type="ChEBI" id="CHEBI:23378"/>
    </ligand>
</feature>
<reference evidence="6 7" key="1">
    <citation type="submission" date="2018-04" db="EMBL/GenBank/DDBJ databases">
        <title>Polynucleobacter sp. LimPoW16 genome.</title>
        <authorList>
            <person name="Hahn M.W."/>
        </authorList>
    </citation>
    <scope>NUCLEOTIDE SEQUENCE [LARGE SCALE GENOMIC DNA]</scope>
    <source>
        <strain evidence="6 7">LimPoW16</strain>
    </source>
</reference>
<dbReference type="EMBL" id="CP028941">
    <property type="protein sequence ID" value="QKM62444.1"/>
    <property type="molecule type" value="Genomic_DNA"/>
</dbReference>
<keyword evidence="2 3" id="KW-0186">Copper</keyword>
<evidence type="ECO:0000256" key="2">
    <source>
        <dbReference type="ARBA" id="ARBA00023008"/>
    </source>
</evidence>
<comment type="similarity">
    <text evidence="1">Belongs to the SCO1/2 family.</text>
</comment>
<dbReference type="InterPro" id="IPR003782">
    <property type="entry name" value="SCO1/SenC"/>
</dbReference>
<feature type="domain" description="Thioredoxin" evidence="5">
    <location>
        <begin position="49"/>
        <end position="212"/>
    </location>
</feature>
<dbReference type="PANTHER" id="PTHR12151">
    <property type="entry name" value="ELECTRON TRANSPORT PROTIN SCO1/SENC FAMILY MEMBER"/>
    <property type="match status" value="1"/>
</dbReference>
<dbReference type="Gene3D" id="3.40.30.10">
    <property type="entry name" value="Glutaredoxin"/>
    <property type="match status" value="1"/>
</dbReference>
<name>A0A6M9PJZ5_9BURK</name>